<dbReference type="NCBIfam" id="TIGR03423">
    <property type="entry name" value="pbp2_mrdA"/>
    <property type="match status" value="1"/>
</dbReference>
<evidence type="ECO:0000256" key="5">
    <source>
        <dbReference type="ARBA" id="ARBA00022670"/>
    </source>
</evidence>
<organism evidence="16">
    <name type="scientific">freshwater metagenome</name>
    <dbReference type="NCBI Taxonomy" id="449393"/>
    <lineage>
        <taxon>unclassified sequences</taxon>
        <taxon>metagenomes</taxon>
        <taxon>ecological metagenomes</taxon>
    </lineage>
</organism>
<keyword evidence="7" id="KW-0378">Hydrolase</keyword>
<dbReference type="InterPro" id="IPR005311">
    <property type="entry name" value="PBP_dimer"/>
</dbReference>
<dbReference type="GO" id="GO:0006508">
    <property type="term" value="P:proteolysis"/>
    <property type="evidence" value="ECO:0007669"/>
    <property type="project" value="UniProtKB-KW"/>
</dbReference>
<accession>A0A6J6NVN4</accession>
<feature type="transmembrane region" description="Helical" evidence="13">
    <location>
        <begin position="7"/>
        <end position="29"/>
    </location>
</feature>
<feature type="domain" description="Penicillin-binding protein transpeptidase" evidence="14">
    <location>
        <begin position="283"/>
        <end position="654"/>
    </location>
</feature>
<keyword evidence="3" id="KW-1003">Cell membrane</keyword>
<proteinExistence type="predicted"/>
<dbReference type="InterPro" id="IPR036138">
    <property type="entry name" value="PBP_dimer_sf"/>
</dbReference>
<keyword evidence="11 13" id="KW-0472">Membrane</keyword>
<keyword evidence="5" id="KW-0645">Protease</keyword>
<evidence type="ECO:0000259" key="15">
    <source>
        <dbReference type="Pfam" id="PF03717"/>
    </source>
</evidence>
<dbReference type="SUPFAM" id="SSF56601">
    <property type="entry name" value="beta-lactamase/transpeptidase-like"/>
    <property type="match status" value="1"/>
</dbReference>
<evidence type="ECO:0000256" key="12">
    <source>
        <dbReference type="ARBA" id="ARBA00023316"/>
    </source>
</evidence>
<evidence type="ECO:0000256" key="9">
    <source>
        <dbReference type="ARBA" id="ARBA00022984"/>
    </source>
</evidence>
<dbReference type="AlphaFoldDB" id="A0A6J6NVN4"/>
<keyword evidence="9" id="KW-0573">Peptidoglycan synthesis</keyword>
<evidence type="ECO:0000256" key="7">
    <source>
        <dbReference type="ARBA" id="ARBA00022801"/>
    </source>
</evidence>
<evidence type="ECO:0000256" key="3">
    <source>
        <dbReference type="ARBA" id="ARBA00022475"/>
    </source>
</evidence>
<dbReference type="GO" id="GO:0009252">
    <property type="term" value="P:peptidoglycan biosynthetic process"/>
    <property type="evidence" value="ECO:0007669"/>
    <property type="project" value="UniProtKB-KW"/>
</dbReference>
<evidence type="ECO:0000256" key="6">
    <source>
        <dbReference type="ARBA" id="ARBA00022692"/>
    </source>
</evidence>
<dbReference type="PANTHER" id="PTHR30627">
    <property type="entry name" value="PEPTIDOGLYCAN D,D-TRANSPEPTIDASE"/>
    <property type="match status" value="1"/>
</dbReference>
<evidence type="ECO:0000256" key="11">
    <source>
        <dbReference type="ARBA" id="ARBA00023136"/>
    </source>
</evidence>
<dbReference type="InterPro" id="IPR050515">
    <property type="entry name" value="Beta-lactam/transpept"/>
</dbReference>
<feature type="domain" description="Penicillin-binding protein dimerisation" evidence="15">
    <location>
        <begin position="52"/>
        <end position="238"/>
    </location>
</feature>
<dbReference type="Pfam" id="PF00905">
    <property type="entry name" value="Transpeptidase"/>
    <property type="match status" value="1"/>
</dbReference>
<evidence type="ECO:0000313" key="16">
    <source>
        <dbReference type="EMBL" id="CAB4690092.1"/>
    </source>
</evidence>
<dbReference type="InterPro" id="IPR017790">
    <property type="entry name" value="Penicillin-binding_protein_2"/>
</dbReference>
<dbReference type="GO" id="GO:0071555">
    <property type="term" value="P:cell wall organization"/>
    <property type="evidence" value="ECO:0007669"/>
    <property type="project" value="UniProtKB-KW"/>
</dbReference>
<dbReference type="SUPFAM" id="SSF56519">
    <property type="entry name" value="Penicillin binding protein dimerisation domain"/>
    <property type="match status" value="1"/>
</dbReference>
<dbReference type="GO" id="GO:0009002">
    <property type="term" value="F:serine-type D-Ala-D-Ala carboxypeptidase activity"/>
    <property type="evidence" value="ECO:0007669"/>
    <property type="project" value="InterPro"/>
</dbReference>
<dbReference type="Pfam" id="PF03717">
    <property type="entry name" value="PBP_dimer"/>
    <property type="match status" value="1"/>
</dbReference>
<evidence type="ECO:0000259" key="14">
    <source>
        <dbReference type="Pfam" id="PF00905"/>
    </source>
</evidence>
<evidence type="ECO:0000256" key="10">
    <source>
        <dbReference type="ARBA" id="ARBA00022989"/>
    </source>
</evidence>
<dbReference type="GO" id="GO:0005886">
    <property type="term" value="C:plasma membrane"/>
    <property type="evidence" value="ECO:0007669"/>
    <property type="project" value="UniProtKB-SubCell"/>
</dbReference>
<protein>
    <submittedName>
        <fullName evidence="16">Unannotated protein</fullName>
    </submittedName>
</protein>
<evidence type="ECO:0000256" key="2">
    <source>
        <dbReference type="ARBA" id="ARBA00004236"/>
    </source>
</evidence>
<keyword evidence="10 13" id="KW-1133">Transmembrane helix</keyword>
<comment type="subcellular location">
    <subcellularLocation>
        <location evidence="2">Cell membrane</location>
    </subcellularLocation>
    <subcellularLocation>
        <location evidence="1">Membrane</location>
        <topology evidence="1">Single-pass membrane protein</topology>
    </subcellularLocation>
</comment>
<dbReference type="GO" id="GO:0008360">
    <property type="term" value="P:regulation of cell shape"/>
    <property type="evidence" value="ECO:0007669"/>
    <property type="project" value="UniProtKB-KW"/>
</dbReference>
<name>A0A6J6NVN4_9ZZZZ</name>
<evidence type="ECO:0000256" key="8">
    <source>
        <dbReference type="ARBA" id="ARBA00022960"/>
    </source>
</evidence>
<evidence type="ECO:0000256" key="13">
    <source>
        <dbReference type="SAM" id="Phobius"/>
    </source>
</evidence>
<dbReference type="Gene3D" id="3.90.1310.10">
    <property type="entry name" value="Penicillin-binding protein 2a (Domain 2)"/>
    <property type="match status" value="1"/>
</dbReference>
<keyword evidence="4" id="KW-0997">Cell inner membrane</keyword>
<dbReference type="InterPro" id="IPR012338">
    <property type="entry name" value="Beta-lactam/transpept-like"/>
</dbReference>
<dbReference type="GO" id="GO:0071972">
    <property type="term" value="F:peptidoglycan L,D-transpeptidase activity"/>
    <property type="evidence" value="ECO:0007669"/>
    <property type="project" value="TreeGrafter"/>
</dbReference>
<sequence>MSLRARVNLIIFQTLVFSLLFALFGRLLYLQVLETGKYKDAAISIQSRDIVTPAVRGAITDINGSPMVVDLPGLVVSIDRSKLDKQPDKGTSVLAKTAALFNLEYADIYQRTRLCGELPKDNRAGCWNGTRYQPIPLVGNASQDLALKVMENSDQYPGVEVQSVPIRSYPSLEGENTAHVLGYVGSVTDEDLKNPDINYYRNEVVGKTGLEVMYNQYLRGVPGVRTVLVNRKEVVTKESRNIKAVAGNNLITNIDSKLQAGVEKALEGAVKRARASGYKGDSGAALVLEIKTGRVLAMASYPTYDPAIWQKGLTVKQAEDLFSEAKGVPALSRPLQGLFAPASTFKSISVVAAAKAGYSLDASYNCPATVDIGNRTFKNFDSVAAGRLPLDLGIAISCDSLWYQISYDEWVRDGGLKPKSNANDYFFNAAKAFGIGKSTGIDLPSELSGRLPNREWKQSWYEQNKDFYCNYKQRAQKKDQTPYLIEIARENCIDGNKVRAGDAVNFSIGQGDTLVTPLRLAEIYSAIANNGTYYRPQVARAIVDVDGKVVKVFKPEVVDTVKAEQSTWDFLHRALHMVTTRGTAAGVFSGFPVAISGKTGTAQVFGKNPNGSAKDDTSWFASYAPTENPQYAVVMMISQGGFGASASGVGVKDIYATLFGVSGNKVDPTKALFPNGVPATIAKVDLKKAASEVDLTGIKVGGVKLK</sequence>
<evidence type="ECO:0000256" key="4">
    <source>
        <dbReference type="ARBA" id="ARBA00022519"/>
    </source>
</evidence>
<evidence type="ECO:0000256" key="1">
    <source>
        <dbReference type="ARBA" id="ARBA00004167"/>
    </source>
</evidence>
<gene>
    <name evidence="16" type="ORF">UFOPK2576_00379</name>
</gene>
<dbReference type="Gene3D" id="3.40.710.10">
    <property type="entry name" value="DD-peptidase/beta-lactamase superfamily"/>
    <property type="match status" value="1"/>
</dbReference>
<dbReference type="PANTHER" id="PTHR30627:SF2">
    <property type="entry name" value="PEPTIDOGLYCAN D,D-TRANSPEPTIDASE MRDA"/>
    <property type="match status" value="1"/>
</dbReference>
<keyword evidence="12" id="KW-0961">Cell wall biogenesis/degradation</keyword>
<reference evidence="16" key="1">
    <citation type="submission" date="2020-05" db="EMBL/GenBank/DDBJ databases">
        <authorList>
            <person name="Chiriac C."/>
            <person name="Salcher M."/>
            <person name="Ghai R."/>
            <person name="Kavagutti S V."/>
        </authorList>
    </citation>
    <scope>NUCLEOTIDE SEQUENCE</scope>
</reference>
<dbReference type="GO" id="GO:0008658">
    <property type="term" value="F:penicillin binding"/>
    <property type="evidence" value="ECO:0007669"/>
    <property type="project" value="InterPro"/>
</dbReference>
<dbReference type="EMBL" id="CAEZXQ010000034">
    <property type="protein sequence ID" value="CAB4690092.1"/>
    <property type="molecule type" value="Genomic_DNA"/>
</dbReference>
<keyword evidence="8" id="KW-0133">Cell shape</keyword>
<keyword evidence="6 13" id="KW-0812">Transmembrane</keyword>
<dbReference type="InterPro" id="IPR001460">
    <property type="entry name" value="PCN-bd_Tpept"/>
</dbReference>